<dbReference type="STRING" id="227316.GA0070604_4775"/>
<evidence type="ECO:0000313" key="3">
    <source>
        <dbReference type="Proteomes" id="UP000199696"/>
    </source>
</evidence>
<organism evidence="2 3">
    <name type="scientific">Micromonospora eburnea</name>
    <dbReference type="NCBI Taxonomy" id="227316"/>
    <lineage>
        <taxon>Bacteria</taxon>
        <taxon>Bacillati</taxon>
        <taxon>Actinomycetota</taxon>
        <taxon>Actinomycetes</taxon>
        <taxon>Micromonosporales</taxon>
        <taxon>Micromonosporaceae</taxon>
        <taxon>Micromonospora</taxon>
    </lineage>
</organism>
<dbReference type="PANTHER" id="PTHR42791:SF1">
    <property type="entry name" value="N-ACETYLTRANSFERASE DOMAIN-CONTAINING PROTEIN"/>
    <property type="match status" value="1"/>
</dbReference>
<dbReference type="PANTHER" id="PTHR42791">
    <property type="entry name" value="GNAT FAMILY ACETYLTRANSFERASE"/>
    <property type="match status" value="1"/>
</dbReference>
<dbReference type="InterPro" id="IPR016181">
    <property type="entry name" value="Acyl_CoA_acyltransferase"/>
</dbReference>
<reference evidence="3" key="1">
    <citation type="submission" date="2016-06" db="EMBL/GenBank/DDBJ databases">
        <authorList>
            <person name="Varghese N."/>
            <person name="Submissions Spin"/>
        </authorList>
    </citation>
    <scope>NUCLEOTIDE SEQUENCE [LARGE SCALE GENOMIC DNA]</scope>
    <source>
        <strain evidence="3">DSM 44814</strain>
    </source>
</reference>
<accession>A0A1C6V8A8</accession>
<name>A0A1C6V8A8_9ACTN</name>
<protein>
    <recommendedName>
        <fullName evidence="4">Acetyltransferase (GNAT) family protein</fullName>
    </recommendedName>
</protein>
<dbReference type="Gene3D" id="3.40.630.30">
    <property type="match status" value="1"/>
</dbReference>
<evidence type="ECO:0008006" key="4">
    <source>
        <dbReference type="Google" id="ProtNLM"/>
    </source>
</evidence>
<dbReference type="EMBL" id="FMHY01000002">
    <property type="protein sequence ID" value="SCL62583.1"/>
    <property type="molecule type" value="Genomic_DNA"/>
</dbReference>
<feature type="region of interest" description="Disordered" evidence="1">
    <location>
        <begin position="175"/>
        <end position="214"/>
    </location>
</feature>
<dbReference type="InterPro" id="IPR052523">
    <property type="entry name" value="Trichothecene_AcTrans"/>
</dbReference>
<dbReference type="AlphaFoldDB" id="A0A1C6V8A8"/>
<dbReference type="SUPFAM" id="SSF55729">
    <property type="entry name" value="Acyl-CoA N-acyltransferases (Nat)"/>
    <property type="match status" value="1"/>
</dbReference>
<dbReference type="RefSeq" id="WP_208602157.1">
    <property type="nucleotide sequence ID" value="NZ_FMHY01000002.1"/>
</dbReference>
<evidence type="ECO:0000256" key="1">
    <source>
        <dbReference type="SAM" id="MobiDB-lite"/>
    </source>
</evidence>
<evidence type="ECO:0000313" key="2">
    <source>
        <dbReference type="EMBL" id="SCL62583.1"/>
    </source>
</evidence>
<gene>
    <name evidence="2" type="ORF">GA0070604_4775</name>
</gene>
<dbReference type="Proteomes" id="UP000199696">
    <property type="component" value="Unassembled WGS sequence"/>
</dbReference>
<proteinExistence type="predicted"/>
<sequence>MESNARIRAARWTDKDAVAALIADALYATPLGQWLVPATRRRVLADVLLIWVEHALFFGDVHITDDLTAAAVGFHRYRPIPPPANYRIRLADTAGGHAGRFDLLESRLSARQPTEPHYHLAVFAVHPDAQKAGRGAALLTHHRARIDRVDLPSWTTTFTDGQQLLARYGYTPRPAITLPDGPTLHPMRRNPPRGSSGVPINPSRTADNRWDLHA</sequence>
<keyword evidence="3" id="KW-1185">Reference proteome</keyword>